<comment type="caution">
    <text evidence="2">The sequence shown here is derived from an EMBL/GenBank/DDBJ whole genome shotgun (WGS) entry which is preliminary data.</text>
</comment>
<dbReference type="InterPro" id="IPR013228">
    <property type="entry name" value="PE-PPE_C"/>
</dbReference>
<evidence type="ECO:0000313" key="2">
    <source>
        <dbReference type="EMBL" id="ORW64879.1"/>
    </source>
</evidence>
<sequence length="358" mass="37887">MKRLIAGVVAACLVGSVGGFGPRVATSDPGFPWLPAPPSPVGANSGAKVVYALGGARPPAFNWTYYTNRAGEGFFPGAKRELIEYPAGAPFAWMPTFIAPGPRDMTTIGKAAKIAVDNLDTAVRHGTEPAAAVGLSQGGLGIDGELARLANDPTAPPPDKLSFTSFGDPSGTNGFGMSFLASFFKPGDYIPIVDYKMPARPDSQYNTNRVFAAYDGLADFPDRMDNLLALVNCAFGAAIGHTPAAFIRPDQVPPQNIRTTVNSRGATETSYMIPVNHLPMTLPLRYLGWSDAKVDQIDAVLQPQIDAGYSHNDNPLNRPTAVDPVNGMDPLAIVDPGMRDSIEDAFAKIRAILPPPPP</sequence>
<dbReference type="Pfam" id="PF08237">
    <property type="entry name" value="PE-PPE"/>
    <property type="match status" value="1"/>
</dbReference>
<evidence type="ECO:0000259" key="1">
    <source>
        <dbReference type="Pfam" id="PF08237"/>
    </source>
</evidence>
<gene>
    <name evidence="2" type="ORF">AWC23_02310</name>
</gene>
<feature type="domain" description="PE-PPE" evidence="1">
    <location>
        <begin position="76"/>
        <end position="310"/>
    </location>
</feature>
<organism evidence="2 3">
    <name type="scientific">Mycobacterium saskatchewanense</name>
    <dbReference type="NCBI Taxonomy" id="220927"/>
    <lineage>
        <taxon>Bacteria</taxon>
        <taxon>Bacillati</taxon>
        <taxon>Actinomycetota</taxon>
        <taxon>Actinomycetes</taxon>
        <taxon>Mycobacteriales</taxon>
        <taxon>Mycobacteriaceae</taxon>
        <taxon>Mycobacterium</taxon>
        <taxon>Mycobacterium simiae complex</taxon>
    </lineage>
</organism>
<keyword evidence="3" id="KW-1185">Reference proteome</keyword>
<accession>A0AAJ3NM13</accession>
<dbReference type="Proteomes" id="UP000193387">
    <property type="component" value="Unassembled WGS sequence"/>
</dbReference>
<proteinExistence type="predicted"/>
<dbReference type="AlphaFoldDB" id="A0AAJ3NM13"/>
<evidence type="ECO:0000313" key="3">
    <source>
        <dbReference type="Proteomes" id="UP000193387"/>
    </source>
</evidence>
<name>A0AAJ3NM13_9MYCO</name>
<reference evidence="2 3" key="1">
    <citation type="submission" date="2016-01" db="EMBL/GenBank/DDBJ databases">
        <title>The new phylogeny of the genus Mycobacterium.</title>
        <authorList>
            <person name="Tarcisio F."/>
            <person name="Conor M."/>
            <person name="Antonella G."/>
            <person name="Elisabetta G."/>
            <person name="Giulia F.S."/>
            <person name="Sara T."/>
            <person name="Anna F."/>
            <person name="Clotilde B."/>
            <person name="Roberto B."/>
            <person name="Veronica D.S."/>
            <person name="Fabio R."/>
            <person name="Monica P."/>
            <person name="Olivier J."/>
            <person name="Enrico T."/>
            <person name="Nicola S."/>
        </authorList>
    </citation>
    <scope>NUCLEOTIDE SEQUENCE [LARGE SCALE GENOMIC DNA]</scope>
    <source>
        <strain evidence="2 3">DSM 44616</strain>
    </source>
</reference>
<dbReference type="EMBL" id="LQPR01000078">
    <property type="protein sequence ID" value="ORW64879.1"/>
    <property type="molecule type" value="Genomic_DNA"/>
</dbReference>
<protein>
    <submittedName>
        <fullName evidence="2">PE-PPE domain-containing protein</fullName>
    </submittedName>
</protein>
<dbReference type="RefSeq" id="WP_085258209.1">
    <property type="nucleotide sequence ID" value="NZ_AP022573.1"/>
</dbReference>